<dbReference type="KEGG" id="rvi:RVIR1_14140"/>
<proteinExistence type="predicted"/>
<evidence type="ECO:0000313" key="1">
    <source>
        <dbReference type="EMBL" id="BBB15859.1"/>
    </source>
</evidence>
<dbReference type="AlphaFoldDB" id="A0A2Z5UWB5"/>
<name>A0A2Z5UWB5_9COXI</name>
<accession>A0A2Z5UWB5</accession>
<dbReference type="Proteomes" id="UP000282483">
    <property type="component" value="Chromosome"/>
</dbReference>
<dbReference type="EMBL" id="AP018005">
    <property type="protein sequence ID" value="BBB15859.1"/>
    <property type="molecule type" value="Genomic_DNA"/>
</dbReference>
<organism evidence="1 2">
    <name type="scientific">Candidatus Rickettsiella viridis</name>
    <dbReference type="NCBI Taxonomy" id="676208"/>
    <lineage>
        <taxon>Bacteria</taxon>
        <taxon>Pseudomonadati</taxon>
        <taxon>Pseudomonadota</taxon>
        <taxon>Gammaproteobacteria</taxon>
        <taxon>Legionellales</taxon>
        <taxon>Coxiellaceae</taxon>
        <taxon>Rickettsiella</taxon>
    </lineage>
</organism>
<keyword evidence="2" id="KW-1185">Reference proteome</keyword>
<reference evidence="1 2" key="1">
    <citation type="submission" date="2017-03" db="EMBL/GenBank/DDBJ databases">
        <title>The genome sequence of Candidatus Rickettsiella viridis.</title>
        <authorList>
            <person name="Nikoh N."/>
            <person name="Tsuchida T."/>
            <person name="Yamaguchi K."/>
            <person name="Maeda T."/>
            <person name="Shigenobu S."/>
            <person name="Fukatsu T."/>
        </authorList>
    </citation>
    <scope>NUCLEOTIDE SEQUENCE [LARGE SCALE GENOMIC DNA]</scope>
    <source>
        <strain evidence="1 2">Ap-RA04</strain>
    </source>
</reference>
<sequence>MDKNYIALPWINPEHDLAQASIARFLITYGNDALSVSAVLI</sequence>
<gene>
    <name evidence="1" type="ORF">RVIR1_14140</name>
</gene>
<protein>
    <submittedName>
        <fullName evidence="1">Uncharacterized protein</fullName>
    </submittedName>
</protein>
<evidence type="ECO:0000313" key="2">
    <source>
        <dbReference type="Proteomes" id="UP000282483"/>
    </source>
</evidence>